<evidence type="ECO:0000313" key="2">
    <source>
        <dbReference type="Proteomes" id="UP001162992"/>
    </source>
</evidence>
<proteinExistence type="predicted"/>
<dbReference type="Proteomes" id="UP001162992">
    <property type="component" value="Chromosome 1"/>
</dbReference>
<gene>
    <name evidence="1" type="ORF">O6H91_01G012500</name>
</gene>
<organism evidence="1 2">
    <name type="scientific">Diphasiastrum complanatum</name>
    <name type="common">Issler's clubmoss</name>
    <name type="synonym">Lycopodium complanatum</name>
    <dbReference type="NCBI Taxonomy" id="34168"/>
    <lineage>
        <taxon>Eukaryota</taxon>
        <taxon>Viridiplantae</taxon>
        <taxon>Streptophyta</taxon>
        <taxon>Embryophyta</taxon>
        <taxon>Tracheophyta</taxon>
        <taxon>Lycopodiopsida</taxon>
        <taxon>Lycopodiales</taxon>
        <taxon>Lycopodiaceae</taxon>
        <taxon>Lycopodioideae</taxon>
        <taxon>Diphasiastrum</taxon>
    </lineage>
</organism>
<name>A0ACC2EN65_DIPCM</name>
<reference evidence="2" key="1">
    <citation type="journal article" date="2024" name="Proc. Natl. Acad. Sci. U.S.A.">
        <title>Extraordinary preservation of gene collinearity over three hundred million years revealed in homosporous lycophytes.</title>
        <authorList>
            <person name="Li C."/>
            <person name="Wickell D."/>
            <person name="Kuo L.Y."/>
            <person name="Chen X."/>
            <person name="Nie B."/>
            <person name="Liao X."/>
            <person name="Peng D."/>
            <person name="Ji J."/>
            <person name="Jenkins J."/>
            <person name="Williams M."/>
            <person name="Shu S."/>
            <person name="Plott C."/>
            <person name="Barry K."/>
            <person name="Rajasekar S."/>
            <person name="Grimwood J."/>
            <person name="Han X."/>
            <person name="Sun S."/>
            <person name="Hou Z."/>
            <person name="He W."/>
            <person name="Dai G."/>
            <person name="Sun C."/>
            <person name="Schmutz J."/>
            <person name="Leebens-Mack J.H."/>
            <person name="Li F.W."/>
            <person name="Wang L."/>
        </authorList>
    </citation>
    <scope>NUCLEOTIDE SEQUENCE [LARGE SCALE GENOMIC DNA]</scope>
    <source>
        <strain evidence="2">cv. PW_Plant_1</strain>
    </source>
</reference>
<dbReference type="EMBL" id="CM055092">
    <property type="protein sequence ID" value="KAJ7567933.1"/>
    <property type="molecule type" value="Genomic_DNA"/>
</dbReference>
<comment type="caution">
    <text evidence="1">The sequence shown here is derived from an EMBL/GenBank/DDBJ whole genome shotgun (WGS) entry which is preliminary data.</text>
</comment>
<sequence length="1586" mass="174025">MFNMATFEPPFKKRRHQDTFTPEEHSPSTMNPTKQTSPTPSSGEVEASQQLKQESKIDNKGVVDSRQAGLSVQDTQEERLQKKKNMEEIGRVYKAYTRFKRCLIHHSDLNLDTKHELQDAYLSILKHSNGCASVRRIVADLIPRYATFVPNTLEAASRAILNICDWSSAAMLQEENAKGIATQTTEACLSGLVDLLVVAENLGSSVVGLSSKYSGVYREITTYFIHQLYDKELIPLNGSSTEIGKSLSSFLNDYSLKDDDSLQYLTGPQRLERLISLSLTRLFISCPKHVLEVCLTLIGADDPQHRRDSIHFLAQIMNKKDPNSFDTIRKSDNGVYCLSRLSESNAEDSEQACILDNIQTLDEEAQDNPLSETEGCEPRNSLVEKVIHPNAVLERWVVSAIRGFQKSANNSATMDALPLLFELIKSFRTFSAKDFEIEVEEEPENENLKDDKPVKEETGLDTGDGNKLDDMLSTHDCWLSGKVTESRLQKSLSMGSESLSRDVRSSLQRGDSSISNSMVVEDESVTADVSRHTKTATLNVAEKYPRTEVDYKIKERDTMVHTMGRLSATLSDKAENWSPSVSNGVDITRTVDGGTSAKVIVNELLTSKGEKNSMGNNRLEVKATTSSLLPSPKKFSMPVSNLSSPKKEPISWYRDGDPAAMDVLAASKHLWVGSLGPAATEASLKIAFSKFGKLEGVSFFQHPGFAIVEFKFITDAVKAREVLQGTTSWGKPLQVKFLDATLGSRGTLGGMALGGSCHVWIGRVPNQSAKEEILEDIASAGLKCPRSVFSLLSYNSILLEFDAPEEAASVMLRIRQRRKDGGSHVLPTKNNNQRSTTADSENEGSLGNCHLWIGRVDPLIREQELLDAFSQFGELCGWKFIRQSGCCFIDFCSAESAAIAKQKLNGMKFGTQNIIVEYKTNPQKTAVSPLINSPPHAPYLQAPTKASISGRAIESSLAAALGNLCSKFLLNAGGSTLLSGRLRPNKSTVSREGSERVPTNTLWIGLPDMVAPSFMNEAELRAMFTLAAGGMGTVTKVRSARTSRGPCRFVEFDSVEAAASALQNISQHLDSNIQIEFSNSAISMQQTEHPFIQTHPHGHATMALDDFQQPSCDIQRERDWPKGQSWGREQEQEDWKSPPPVKSEEYQSTTLQKYSTYSQSWGSQSDNFHAERLLKDQQYLPYQSSSDYRSDSTRMDFIGGTSSLPVVCAELTNSPCMAQGVNHSLLARKASIEKQPPLGRNLSVHSLPLQVPVSPLPAFRKPPPVQLDRISPGVSWPSTLLSVPSSPLSQVSPVTLTSATKVTLASPLTATTIYGGGKVEKPILQRLPSFLQSPVTPGVTGISGGFAQSFDRMNAPFLPFHPPSPLPPPLPPSPPPLPPIETPPPPPPLSPPPPLPLQPPPLPPPPSSPPPPLPPLPPSEPFATGMQGSMQPHGLLQHCWHGTLCKSGMHYCEIVAYRQDSFLCQYGLNLHEPAGWPEKLDVTKRADFKSVNHTFQVSPPAQREVCRLFASSGARNYDGFRQFIEYLKQRDRAGVVKIPGTDVLWARMLYMLPWSADACAMLAISPQPSDCLLGLILPASSCGTAT</sequence>
<keyword evidence="2" id="KW-1185">Reference proteome</keyword>
<protein>
    <submittedName>
        <fullName evidence="1">Uncharacterized protein</fullName>
    </submittedName>
</protein>
<evidence type="ECO:0000313" key="1">
    <source>
        <dbReference type="EMBL" id="KAJ7567933.1"/>
    </source>
</evidence>
<accession>A0ACC2EN65</accession>